<proteinExistence type="predicted"/>
<dbReference type="SUPFAM" id="SSF55781">
    <property type="entry name" value="GAF domain-like"/>
    <property type="match status" value="1"/>
</dbReference>
<dbReference type="EMBL" id="JAUKPO010000021">
    <property type="protein sequence ID" value="MDO1449709.1"/>
    <property type="molecule type" value="Genomic_DNA"/>
</dbReference>
<name>A0ABT8REE1_9BACT</name>
<keyword evidence="2" id="KW-1185">Reference proteome</keyword>
<dbReference type="Gene3D" id="3.30.450.40">
    <property type="match status" value="1"/>
</dbReference>
<dbReference type="RefSeq" id="WP_302040512.1">
    <property type="nucleotide sequence ID" value="NZ_JAUKPO010000021.1"/>
</dbReference>
<reference evidence="1" key="1">
    <citation type="submission" date="2023-07" db="EMBL/GenBank/DDBJ databases">
        <title>The genome sequence of Rhodocytophaga aerolata KACC 12507.</title>
        <authorList>
            <person name="Zhang X."/>
        </authorList>
    </citation>
    <scope>NUCLEOTIDE SEQUENCE</scope>
    <source>
        <strain evidence="1">KACC 12507</strain>
    </source>
</reference>
<evidence type="ECO:0000313" key="2">
    <source>
        <dbReference type="Proteomes" id="UP001168528"/>
    </source>
</evidence>
<accession>A0ABT8REE1</accession>
<comment type="caution">
    <text evidence="1">The sequence shown here is derived from an EMBL/GenBank/DDBJ whole genome shotgun (WGS) entry which is preliminary data.</text>
</comment>
<dbReference type="Proteomes" id="UP001168528">
    <property type="component" value="Unassembled WGS sequence"/>
</dbReference>
<gene>
    <name evidence="1" type="ORF">Q0590_25755</name>
</gene>
<dbReference type="InterPro" id="IPR029016">
    <property type="entry name" value="GAF-like_dom_sf"/>
</dbReference>
<evidence type="ECO:0000313" key="1">
    <source>
        <dbReference type="EMBL" id="MDO1449709.1"/>
    </source>
</evidence>
<sequence>MIKQCTKLTIDYFPFKASLSLSPLIGYWKEKIDDTNPLLANLKENLLSNLSQVPELLQKIRNEKILELHQPLIEMLMSALFPWASRDKGMGGAFTPFEKSCFYATPLFRSSLLKGTSQIHYPPELDESQILYHRIFYVYVLILKKFYNREVNEPTTLPFVLKDEQTNLNRYYKIYLNTDFVEVNKVDELPFLSSEELKRLLHNFHDLDLWMQFIPPKHFELEGFILLNLVDVTEGETLSALKYSLLDNGSLTSPQKFNLLQNHLRTLLQRADLLLGISAMQKSGNTYWKSGCKITRSFTSPPTKGMTCAAQVAKFYEELVTNGAPLFIENVEVSTLPGVIMEALKEQNVGSIVCIPLYLEEEIIGVLELAFPQPTDLSNMVFSRIEEVLPLFALALQWHNDQEENRIDAIIKEKFTAIHPSVEWRFKEAAINLLDKQYKGEALEIEPIVFTQIYPLYAAADIRNSSIERNRAIRQDLLSQLRLANDVINKVYQLYPFPIYAKLLHKTHKYIKGMESGLLSDAEISTNDFFKREIEPVFRHIASVNQELKPDLQIYWSALDVELGMLYDKRKDFEESLMQINDALSIYLEDEEQRAQQMFPHYFEKYKTDGIEYTIYVGASLVQNQEYSSIYLKNLRLWQLMTLCEMTRRAKALQPQLKIPLETTGLILVHSLPLSIRFRLDERHFDVDGAYNIRYEILKKRIDKALVKDTKERLTQPGKIVIIYSQFKEASEYYEYIEYLQENGMLGESVENLEVEDLQGVQGLKALRVEVKLKDSEPLRKKSKPAAVIDKV</sequence>
<organism evidence="1 2">
    <name type="scientific">Rhodocytophaga aerolata</name>
    <dbReference type="NCBI Taxonomy" id="455078"/>
    <lineage>
        <taxon>Bacteria</taxon>
        <taxon>Pseudomonadati</taxon>
        <taxon>Bacteroidota</taxon>
        <taxon>Cytophagia</taxon>
        <taxon>Cytophagales</taxon>
        <taxon>Rhodocytophagaceae</taxon>
        <taxon>Rhodocytophaga</taxon>
    </lineage>
</organism>
<protein>
    <submittedName>
        <fullName evidence="1">GAF domain-containing protein</fullName>
    </submittedName>
</protein>